<evidence type="ECO:0000313" key="3">
    <source>
        <dbReference type="Proteomes" id="UP001177670"/>
    </source>
</evidence>
<proteinExistence type="predicted"/>
<dbReference type="EMBL" id="JAHYIQ010000030">
    <property type="protein sequence ID" value="KAK1120572.1"/>
    <property type="molecule type" value="Genomic_DNA"/>
</dbReference>
<gene>
    <name evidence="2" type="ORF">K0M31_012178</name>
</gene>
<reference evidence="2" key="1">
    <citation type="submission" date="2021-10" db="EMBL/GenBank/DDBJ databases">
        <title>Melipona bicolor Genome sequencing and assembly.</title>
        <authorList>
            <person name="Araujo N.S."/>
            <person name="Arias M.C."/>
        </authorList>
    </citation>
    <scope>NUCLEOTIDE SEQUENCE</scope>
    <source>
        <strain evidence="2">USP_2M_L1-L4_2017</strain>
        <tissue evidence="2">Whole body</tissue>
    </source>
</reference>
<protein>
    <submittedName>
        <fullName evidence="2">Uncharacterized protein</fullName>
    </submittedName>
</protein>
<dbReference type="Proteomes" id="UP001177670">
    <property type="component" value="Unassembled WGS sequence"/>
</dbReference>
<sequence>MEHSTAATEEEKKKKKGNGIETKVNRGPELEFNIEKRLTGKPAWKQRGRVVRASNRKTFRRDGQQESNKLDTTAASKENGVQNSSCARRQRNEVSYVAHTGEKPRPGNVTLDREGQRERPE</sequence>
<comment type="caution">
    <text evidence="2">The sequence shown here is derived from an EMBL/GenBank/DDBJ whole genome shotgun (WGS) entry which is preliminary data.</text>
</comment>
<keyword evidence="3" id="KW-1185">Reference proteome</keyword>
<name>A0AA40FK34_9HYME</name>
<feature type="compositionally biased region" description="Basic and acidic residues" evidence="1">
    <location>
        <begin position="100"/>
        <end position="121"/>
    </location>
</feature>
<feature type="region of interest" description="Disordered" evidence="1">
    <location>
        <begin position="40"/>
        <end position="121"/>
    </location>
</feature>
<feature type="region of interest" description="Disordered" evidence="1">
    <location>
        <begin position="1"/>
        <end position="24"/>
    </location>
</feature>
<organism evidence="2 3">
    <name type="scientific">Melipona bicolor</name>
    <dbReference type="NCBI Taxonomy" id="60889"/>
    <lineage>
        <taxon>Eukaryota</taxon>
        <taxon>Metazoa</taxon>
        <taxon>Ecdysozoa</taxon>
        <taxon>Arthropoda</taxon>
        <taxon>Hexapoda</taxon>
        <taxon>Insecta</taxon>
        <taxon>Pterygota</taxon>
        <taxon>Neoptera</taxon>
        <taxon>Endopterygota</taxon>
        <taxon>Hymenoptera</taxon>
        <taxon>Apocrita</taxon>
        <taxon>Aculeata</taxon>
        <taxon>Apoidea</taxon>
        <taxon>Anthophila</taxon>
        <taxon>Apidae</taxon>
        <taxon>Melipona</taxon>
    </lineage>
</organism>
<dbReference type="AlphaFoldDB" id="A0AA40FK34"/>
<feature type="compositionally biased region" description="Basic residues" evidence="1">
    <location>
        <begin position="44"/>
        <end position="59"/>
    </location>
</feature>
<evidence type="ECO:0000313" key="2">
    <source>
        <dbReference type="EMBL" id="KAK1120572.1"/>
    </source>
</evidence>
<evidence type="ECO:0000256" key="1">
    <source>
        <dbReference type="SAM" id="MobiDB-lite"/>
    </source>
</evidence>
<feature type="compositionally biased region" description="Polar residues" evidence="1">
    <location>
        <begin position="65"/>
        <end position="87"/>
    </location>
</feature>
<accession>A0AA40FK34</accession>